<dbReference type="SUPFAM" id="SSF88659">
    <property type="entry name" value="Sigma3 and sigma4 domains of RNA polymerase sigma factors"/>
    <property type="match status" value="1"/>
</dbReference>
<comment type="caution">
    <text evidence="9">The sequence shown here is derived from an EMBL/GenBank/DDBJ whole genome shotgun (WGS) entry which is preliminary data.</text>
</comment>
<evidence type="ECO:0000256" key="6">
    <source>
        <dbReference type="RuleBase" id="RU000716"/>
    </source>
</evidence>
<dbReference type="InterPro" id="IPR013249">
    <property type="entry name" value="RNA_pol_sigma70_r4_t2"/>
</dbReference>
<proteinExistence type="inferred from homology"/>
<dbReference type="Pfam" id="PF08281">
    <property type="entry name" value="Sigma70_r4_2"/>
    <property type="match status" value="1"/>
</dbReference>
<keyword evidence="4 6" id="KW-0238">DNA-binding</keyword>
<gene>
    <name evidence="9" type="ORF">J2S15_001527</name>
</gene>
<keyword evidence="2 6" id="KW-0805">Transcription regulation</keyword>
<dbReference type="RefSeq" id="WP_307406939.1">
    <property type="nucleotide sequence ID" value="NZ_JAUSUR010000002.1"/>
</dbReference>
<dbReference type="InterPro" id="IPR039425">
    <property type="entry name" value="RNA_pol_sigma-70-like"/>
</dbReference>
<dbReference type="Gene3D" id="1.10.10.10">
    <property type="entry name" value="Winged helix-like DNA-binding domain superfamily/Winged helix DNA-binding domain"/>
    <property type="match status" value="1"/>
</dbReference>
<reference evidence="9 10" key="1">
    <citation type="submission" date="2023-07" db="EMBL/GenBank/DDBJ databases">
        <title>Genomic Encyclopedia of Type Strains, Phase IV (KMG-IV): sequencing the most valuable type-strain genomes for metagenomic binning, comparative biology and taxonomic classification.</title>
        <authorList>
            <person name="Goeker M."/>
        </authorList>
    </citation>
    <scope>NUCLEOTIDE SEQUENCE [LARGE SCALE GENOMIC DNA]</scope>
    <source>
        <strain evidence="9 10">DSM 16784</strain>
    </source>
</reference>
<name>A0ABU0E1L3_9FIRM</name>
<evidence type="ECO:0000256" key="1">
    <source>
        <dbReference type="ARBA" id="ARBA00010641"/>
    </source>
</evidence>
<dbReference type="PANTHER" id="PTHR43133">
    <property type="entry name" value="RNA POLYMERASE ECF-TYPE SIGMA FACTO"/>
    <property type="match status" value="1"/>
</dbReference>
<sequence>MKNEIKKIDIECVKRYQKNPKDLDAFNEIYNFYKDYLYFFTYTYVKNSTDAEEIVQETFIKVIKKIHTLEKPEAFHAWLYRICYTNVMLHYRKRKKYFQLDEEKDFEEIEDEKINTEDVFTKNEIYTEVEQSIDQLGSKFKSIAQLYYFDELKLKEISEVLNVPVGTIKSRLNKIRSDIKGDLEAKGIHPNQFLSIGFTPFMYGFYEYLMSANPLTLEQSDKIYNALTATALTTSTALLSSGSTSSKIAAKLAASLGVATAGTFGLSLLLKEDQAIIQQVNYYNELTNKSVEVNALLREDIEANQIEVSSNNMKIEFDYENNILTFFVDENGAYEIKVENDTKEIEINNIDKEAPIINEVSYVDNGVHLSMEDQLSGVNFENSYAEYNGSKYTISENGIIEGMFEDVTIKVYLSDYSGNESVYDINTYWVK</sequence>
<organism evidence="9 10">
    <name type="scientific">Breznakia pachnodae</name>
    <dbReference type="NCBI Taxonomy" id="265178"/>
    <lineage>
        <taxon>Bacteria</taxon>
        <taxon>Bacillati</taxon>
        <taxon>Bacillota</taxon>
        <taxon>Erysipelotrichia</taxon>
        <taxon>Erysipelotrichales</taxon>
        <taxon>Erysipelotrichaceae</taxon>
        <taxon>Breznakia</taxon>
    </lineage>
</organism>
<dbReference type="Proteomes" id="UP001230220">
    <property type="component" value="Unassembled WGS sequence"/>
</dbReference>
<dbReference type="InterPro" id="IPR013325">
    <property type="entry name" value="RNA_pol_sigma_r2"/>
</dbReference>
<feature type="domain" description="RNA polymerase sigma-70 region 2" evidence="7">
    <location>
        <begin position="32"/>
        <end position="95"/>
    </location>
</feature>
<feature type="domain" description="RNA polymerase sigma factor 70 region 4 type 2" evidence="8">
    <location>
        <begin position="145"/>
        <end position="177"/>
    </location>
</feature>
<keyword evidence="3 6" id="KW-0731">Sigma factor</keyword>
<dbReference type="NCBIfam" id="TIGR02937">
    <property type="entry name" value="sigma70-ECF"/>
    <property type="match status" value="1"/>
</dbReference>
<protein>
    <recommendedName>
        <fullName evidence="6">RNA polymerase sigma factor</fullName>
    </recommendedName>
</protein>
<dbReference type="SUPFAM" id="SSF88946">
    <property type="entry name" value="Sigma2 domain of RNA polymerase sigma factors"/>
    <property type="match status" value="1"/>
</dbReference>
<comment type="similarity">
    <text evidence="1 6">Belongs to the sigma-70 factor family. ECF subfamily.</text>
</comment>
<dbReference type="InterPro" id="IPR014284">
    <property type="entry name" value="RNA_pol_sigma-70_dom"/>
</dbReference>
<dbReference type="Pfam" id="PF04542">
    <property type="entry name" value="Sigma70_r2"/>
    <property type="match status" value="1"/>
</dbReference>
<dbReference type="InterPro" id="IPR013324">
    <property type="entry name" value="RNA_pol_sigma_r3/r4-like"/>
</dbReference>
<evidence type="ECO:0000313" key="9">
    <source>
        <dbReference type="EMBL" id="MDQ0360782.1"/>
    </source>
</evidence>
<dbReference type="CDD" id="cd06171">
    <property type="entry name" value="Sigma70_r4"/>
    <property type="match status" value="1"/>
</dbReference>
<dbReference type="PANTHER" id="PTHR43133:SF60">
    <property type="entry name" value="RNA POLYMERASE SIGMA FACTOR SIGV"/>
    <property type="match status" value="1"/>
</dbReference>
<evidence type="ECO:0000256" key="5">
    <source>
        <dbReference type="ARBA" id="ARBA00023163"/>
    </source>
</evidence>
<evidence type="ECO:0000313" key="10">
    <source>
        <dbReference type="Proteomes" id="UP001230220"/>
    </source>
</evidence>
<evidence type="ECO:0000256" key="2">
    <source>
        <dbReference type="ARBA" id="ARBA00023015"/>
    </source>
</evidence>
<dbReference type="EMBL" id="JAUSUR010000002">
    <property type="protein sequence ID" value="MDQ0360782.1"/>
    <property type="molecule type" value="Genomic_DNA"/>
</dbReference>
<dbReference type="Gene3D" id="1.10.1740.10">
    <property type="match status" value="1"/>
</dbReference>
<dbReference type="InterPro" id="IPR000838">
    <property type="entry name" value="RNA_pol_sigma70_ECF_CS"/>
</dbReference>
<keyword evidence="5 6" id="KW-0804">Transcription</keyword>
<evidence type="ECO:0000259" key="8">
    <source>
        <dbReference type="Pfam" id="PF08281"/>
    </source>
</evidence>
<dbReference type="InterPro" id="IPR036388">
    <property type="entry name" value="WH-like_DNA-bd_sf"/>
</dbReference>
<evidence type="ECO:0000259" key="7">
    <source>
        <dbReference type="Pfam" id="PF04542"/>
    </source>
</evidence>
<evidence type="ECO:0000256" key="4">
    <source>
        <dbReference type="ARBA" id="ARBA00023125"/>
    </source>
</evidence>
<accession>A0ABU0E1L3</accession>
<dbReference type="PROSITE" id="PS01063">
    <property type="entry name" value="SIGMA70_ECF"/>
    <property type="match status" value="1"/>
</dbReference>
<evidence type="ECO:0000256" key="3">
    <source>
        <dbReference type="ARBA" id="ARBA00023082"/>
    </source>
</evidence>
<keyword evidence="10" id="KW-1185">Reference proteome</keyword>
<dbReference type="InterPro" id="IPR007627">
    <property type="entry name" value="RNA_pol_sigma70_r2"/>
</dbReference>